<dbReference type="GO" id="GO:0004252">
    <property type="term" value="F:serine-type endopeptidase activity"/>
    <property type="evidence" value="ECO:0007669"/>
    <property type="project" value="InterPro"/>
</dbReference>
<dbReference type="SUPFAM" id="SSF51306">
    <property type="entry name" value="LexA/Signal peptidase"/>
    <property type="match status" value="1"/>
</dbReference>
<dbReference type="OrthoDB" id="4822at2157"/>
<comment type="caution">
    <text evidence="6">The sequence shown here is derived from an EMBL/GenBank/DDBJ whole genome shotgun (WGS) entry which is preliminary data.</text>
</comment>
<keyword evidence="2 5" id="KW-0812">Transmembrane</keyword>
<dbReference type="GO" id="GO:0016020">
    <property type="term" value="C:membrane"/>
    <property type="evidence" value="ECO:0007669"/>
    <property type="project" value="UniProtKB-SubCell"/>
</dbReference>
<evidence type="ECO:0000256" key="5">
    <source>
        <dbReference type="SAM" id="Phobius"/>
    </source>
</evidence>
<dbReference type="InterPro" id="IPR001733">
    <property type="entry name" value="Peptidase_S26B"/>
</dbReference>
<evidence type="ECO:0000256" key="4">
    <source>
        <dbReference type="ARBA" id="ARBA00023136"/>
    </source>
</evidence>
<gene>
    <name evidence="6" type="ORF">DM826_12630</name>
</gene>
<dbReference type="GO" id="GO:0006465">
    <property type="term" value="P:signal peptide processing"/>
    <property type="evidence" value="ECO:0007669"/>
    <property type="project" value="InterPro"/>
</dbReference>
<protein>
    <submittedName>
        <fullName evidence="6">S26 family signal peptidase</fullName>
    </submittedName>
</protein>
<keyword evidence="7" id="KW-1185">Reference proteome</keyword>
<dbReference type="EMBL" id="QKNY01000018">
    <property type="protein sequence ID" value="RJX42472.1"/>
    <property type="molecule type" value="Genomic_DNA"/>
</dbReference>
<comment type="subcellular location">
    <subcellularLocation>
        <location evidence="1">Membrane</location>
    </subcellularLocation>
</comment>
<dbReference type="RefSeq" id="WP_120103781.1">
    <property type="nucleotide sequence ID" value="NZ_QKNY01000018.1"/>
</dbReference>
<organism evidence="6 7">
    <name type="scientific">Halonotius aquaticus</name>
    <dbReference type="NCBI Taxonomy" id="2216978"/>
    <lineage>
        <taxon>Archaea</taxon>
        <taxon>Methanobacteriati</taxon>
        <taxon>Methanobacteriota</taxon>
        <taxon>Stenosarchaea group</taxon>
        <taxon>Halobacteria</taxon>
        <taxon>Halobacteriales</taxon>
        <taxon>Haloferacaceae</taxon>
        <taxon>Halonotius</taxon>
    </lineage>
</organism>
<keyword evidence="3 5" id="KW-1133">Transmembrane helix</keyword>
<name>A0A3A6PPU0_9EURY</name>
<feature type="transmembrane region" description="Helical" evidence="5">
    <location>
        <begin position="37"/>
        <end position="58"/>
    </location>
</feature>
<dbReference type="CDD" id="cd06530">
    <property type="entry name" value="S26_SPase_I"/>
    <property type="match status" value="1"/>
</dbReference>
<dbReference type="AlphaFoldDB" id="A0A3A6PPU0"/>
<keyword evidence="4 5" id="KW-0472">Membrane</keyword>
<dbReference type="PANTHER" id="PTHR10806">
    <property type="entry name" value="SIGNAL PEPTIDASE COMPLEX CATALYTIC SUBUNIT SEC11"/>
    <property type="match status" value="1"/>
</dbReference>
<evidence type="ECO:0000313" key="7">
    <source>
        <dbReference type="Proteomes" id="UP000276588"/>
    </source>
</evidence>
<evidence type="ECO:0000256" key="2">
    <source>
        <dbReference type="ARBA" id="ARBA00022692"/>
    </source>
</evidence>
<dbReference type="Proteomes" id="UP000276588">
    <property type="component" value="Unassembled WGS sequence"/>
</dbReference>
<dbReference type="PANTHER" id="PTHR10806:SF6">
    <property type="entry name" value="SIGNAL PEPTIDASE COMPLEX CATALYTIC SUBUNIT SEC11"/>
    <property type="match status" value="1"/>
</dbReference>
<accession>A0A3A6PPU0</accession>
<sequence>MSDGEREPPGDVTPDEESWFQRLRGADDGPLLFLRELLLSLSIVAAIGLVLFAATGVWPPMVAVESNSMDPNINKYDLVVVSEPGRFAPAAANEQGLVMADTSDTSYESFNQPGSVIVYDYPGRVGSPIIHRVRFRVEAGENWYDRTSPDAVDAESCAELTNCPAPHAGYITKGDNNRRYDQANGVAPVVKSEWVNGVARFRIPYLGRLRLALLGTGYSETIDKTITADTGGSEGLTTGAGGGGGVGVGSVAG</sequence>
<proteinExistence type="predicted"/>
<evidence type="ECO:0000313" key="6">
    <source>
        <dbReference type="EMBL" id="RJX42472.1"/>
    </source>
</evidence>
<evidence type="ECO:0000256" key="3">
    <source>
        <dbReference type="ARBA" id="ARBA00022989"/>
    </source>
</evidence>
<evidence type="ECO:0000256" key="1">
    <source>
        <dbReference type="ARBA" id="ARBA00004370"/>
    </source>
</evidence>
<dbReference type="InterPro" id="IPR019533">
    <property type="entry name" value="Peptidase_S26"/>
</dbReference>
<reference evidence="6 7" key="1">
    <citation type="submission" date="2018-06" db="EMBL/GenBank/DDBJ databases">
        <title>Halonotius sp. F13-13 a new haloarchaeeon isolated from a solar saltern from Isla Cristina, Huelva, Spain.</title>
        <authorList>
            <person name="Duran-Viseras A."/>
            <person name="Sanchez-Porro C."/>
            <person name="Ventosa A."/>
        </authorList>
    </citation>
    <scope>NUCLEOTIDE SEQUENCE [LARGE SCALE GENOMIC DNA]</scope>
    <source>
        <strain evidence="6 7">F13-13</strain>
    </source>
</reference>
<dbReference type="InterPro" id="IPR036286">
    <property type="entry name" value="LexA/Signal_pep-like_sf"/>
</dbReference>